<evidence type="ECO:0000259" key="2">
    <source>
        <dbReference type="Pfam" id="PF00535"/>
    </source>
</evidence>
<dbReference type="InterPro" id="IPR001173">
    <property type="entry name" value="Glyco_trans_2-like"/>
</dbReference>
<dbReference type="EMBL" id="NGMS01000001">
    <property type="protein sequence ID" value="OTP26346.1"/>
    <property type="molecule type" value="Genomic_DNA"/>
</dbReference>
<comment type="caution">
    <text evidence="3">The sequence shown here is derived from an EMBL/GenBank/DDBJ whole genome shotgun (WGS) entry which is preliminary data.</text>
</comment>
<feature type="transmembrane region" description="Helical" evidence="1">
    <location>
        <begin position="270"/>
        <end position="289"/>
    </location>
</feature>
<keyword evidence="1" id="KW-0812">Transmembrane</keyword>
<evidence type="ECO:0000313" key="3">
    <source>
        <dbReference type="EMBL" id="OTP26346.1"/>
    </source>
</evidence>
<keyword evidence="1" id="KW-0472">Membrane</keyword>
<dbReference type="Proteomes" id="UP000195024">
    <property type="component" value="Unassembled WGS sequence"/>
</dbReference>
<dbReference type="PANTHER" id="PTHR43646:SF3">
    <property type="entry name" value="SLR1566 PROTEIN"/>
    <property type="match status" value="1"/>
</dbReference>
<gene>
    <name evidence="3" type="ORF">A5802_000057</name>
</gene>
<keyword evidence="1" id="KW-1133">Transmembrane helix</keyword>
<dbReference type="Pfam" id="PF00535">
    <property type="entry name" value="Glycos_transf_2"/>
    <property type="match status" value="1"/>
</dbReference>
<evidence type="ECO:0000256" key="1">
    <source>
        <dbReference type="SAM" id="Phobius"/>
    </source>
</evidence>
<dbReference type="RefSeq" id="WP_086334312.1">
    <property type="nucleotide sequence ID" value="NZ_NGMS01000001.1"/>
</dbReference>
<accession>A0A242KWK8</accession>
<evidence type="ECO:0000313" key="4">
    <source>
        <dbReference type="Proteomes" id="UP000195024"/>
    </source>
</evidence>
<dbReference type="Gene3D" id="3.90.550.10">
    <property type="entry name" value="Spore Coat Polysaccharide Biosynthesis Protein SpsA, Chain A"/>
    <property type="match status" value="1"/>
</dbReference>
<reference evidence="3 4" key="1">
    <citation type="submission" date="2017-05" db="EMBL/GenBank/DDBJ databases">
        <title>The Genome Sequence of Enterococcus mundtii 6B1_DIV0119.</title>
        <authorList>
            <consortium name="The Broad Institute Genomics Platform"/>
            <consortium name="The Broad Institute Genomic Center for Infectious Diseases"/>
            <person name="Earl A."/>
            <person name="Manson A."/>
            <person name="Schwartman J."/>
            <person name="Gilmore M."/>
            <person name="Abouelleil A."/>
            <person name="Cao P."/>
            <person name="Chapman S."/>
            <person name="Cusick C."/>
            <person name="Shea T."/>
            <person name="Young S."/>
            <person name="Neafsey D."/>
            <person name="Nusbaum C."/>
            <person name="Birren B."/>
        </authorList>
    </citation>
    <scope>NUCLEOTIDE SEQUENCE [LARGE SCALE GENOMIC DNA]</scope>
    <source>
        <strain evidence="3 4">6B1_DIV0119</strain>
    </source>
</reference>
<dbReference type="InterPro" id="IPR029044">
    <property type="entry name" value="Nucleotide-diphossugar_trans"/>
</dbReference>
<proteinExistence type="predicted"/>
<name>A0A242KWK8_ENTMU</name>
<dbReference type="AlphaFoldDB" id="A0A242KWK8"/>
<protein>
    <recommendedName>
        <fullName evidence="2">Glycosyltransferase 2-like domain-containing protein</fullName>
    </recommendedName>
</protein>
<organism evidence="3 4">
    <name type="scientific">Enterococcus mundtii</name>
    <dbReference type="NCBI Taxonomy" id="53346"/>
    <lineage>
        <taxon>Bacteria</taxon>
        <taxon>Bacillati</taxon>
        <taxon>Bacillota</taxon>
        <taxon>Bacilli</taxon>
        <taxon>Lactobacillales</taxon>
        <taxon>Enterococcaceae</taxon>
        <taxon>Enterococcus</taxon>
    </lineage>
</organism>
<dbReference type="PANTHER" id="PTHR43646">
    <property type="entry name" value="GLYCOSYLTRANSFERASE"/>
    <property type="match status" value="1"/>
</dbReference>
<feature type="domain" description="Glycosyltransferase 2-like" evidence="2">
    <location>
        <begin position="39"/>
        <end position="156"/>
    </location>
</feature>
<feature type="transmembrane region" description="Helical" evidence="1">
    <location>
        <begin position="321"/>
        <end position="347"/>
    </location>
</feature>
<sequence>MLLIMIVLFVAWLSGWCIFYRLPFITNLTSAKRFDTNVSIIIPVRNEVNTLPKLLQSIQRQTIQPREIIVVDDASTDGTAEIAKNLDATVFSNDREQHGKAAACWLGATKAQSEHFLFLDADTFFQTDNSLERLLNEYEKRGNSGLLSLQPFHQTVRFYEQLSFVFNVVILVGLNTFSVLGEKLKAAGAFGPCILCSKTDYFQVDGHKDIPSGILDDMALAKRFQKAGFPIHLYGGKELIAFRMYPEGFKQLIQGWTKDFATASRATNPFILLGVILWISGGVGTMLAFGMAQWPLVLVIYCLYVLQCIVFAKRVGNFKPIFLFVFPFFFIFFLFLFLWSLIQTYLLKSVSWKGRKIKL</sequence>
<dbReference type="SUPFAM" id="SSF53448">
    <property type="entry name" value="Nucleotide-diphospho-sugar transferases"/>
    <property type="match status" value="1"/>
</dbReference>
<feature type="transmembrane region" description="Helical" evidence="1">
    <location>
        <begin position="296"/>
        <end position="315"/>
    </location>
</feature>